<gene>
    <name evidence="1" type="ORF">DFR58_13728</name>
</gene>
<dbReference type="AlphaFoldDB" id="A0A369AIW3"/>
<protein>
    <submittedName>
        <fullName evidence="1">Uncharacterized protein</fullName>
    </submittedName>
</protein>
<evidence type="ECO:0000313" key="1">
    <source>
        <dbReference type="EMBL" id="RCX09312.1"/>
    </source>
</evidence>
<dbReference type="EMBL" id="QPJT01000037">
    <property type="protein sequence ID" value="RCX09312.1"/>
    <property type="molecule type" value="Genomic_DNA"/>
</dbReference>
<proteinExistence type="predicted"/>
<organism evidence="1 2">
    <name type="scientific">Anaerobacterium chartisolvens</name>
    <dbReference type="NCBI Taxonomy" id="1297424"/>
    <lineage>
        <taxon>Bacteria</taxon>
        <taxon>Bacillati</taxon>
        <taxon>Bacillota</taxon>
        <taxon>Clostridia</taxon>
        <taxon>Eubacteriales</taxon>
        <taxon>Oscillospiraceae</taxon>
        <taxon>Anaerobacterium</taxon>
    </lineage>
</organism>
<sequence length="51" mass="5782">MKNNIVIEIPSTKKEVLRVPAYCRVSTASILYSISAIMRDGYLHIYPLSII</sequence>
<name>A0A369AIW3_9FIRM</name>
<dbReference type="RefSeq" id="WP_170138245.1">
    <property type="nucleotide sequence ID" value="NZ_QPJT01000037.1"/>
</dbReference>
<accession>A0A369AIW3</accession>
<dbReference type="Proteomes" id="UP000253034">
    <property type="component" value="Unassembled WGS sequence"/>
</dbReference>
<comment type="caution">
    <text evidence="1">The sequence shown here is derived from an EMBL/GenBank/DDBJ whole genome shotgun (WGS) entry which is preliminary data.</text>
</comment>
<keyword evidence="2" id="KW-1185">Reference proteome</keyword>
<reference evidence="1 2" key="1">
    <citation type="submission" date="2018-07" db="EMBL/GenBank/DDBJ databases">
        <title>Genomic Encyclopedia of Type Strains, Phase IV (KMG-IV): sequencing the most valuable type-strain genomes for metagenomic binning, comparative biology and taxonomic classification.</title>
        <authorList>
            <person name="Goeker M."/>
        </authorList>
    </citation>
    <scope>NUCLEOTIDE SEQUENCE [LARGE SCALE GENOMIC DNA]</scope>
    <source>
        <strain evidence="1 2">DSM 27016</strain>
    </source>
</reference>
<evidence type="ECO:0000313" key="2">
    <source>
        <dbReference type="Proteomes" id="UP000253034"/>
    </source>
</evidence>